<dbReference type="Pfam" id="PF13456">
    <property type="entry name" value="RVT_3"/>
    <property type="match status" value="1"/>
</dbReference>
<feature type="compositionally biased region" description="Pro residues" evidence="2">
    <location>
        <begin position="399"/>
        <end position="410"/>
    </location>
</feature>
<accession>A0AAD8QM15</accession>
<dbReference type="InterPro" id="IPR043128">
    <property type="entry name" value="Rev_trsase/Diguanyl_cyclase"/>
</dbReference>
<gene>
    <name evidence="4" type="ORF">QYE76_029028</name>
</gene>
<dbReference type="SUPFAM" id="SSF56672">
    <property type="entry name" value="DNA/RNA polymerases"/>
    <property type="match status" value="1"/>
</dbReference>
<dbReference type="InterPro" id="IPR043502">
    <property type="entry name" value="DNA/RNA_pol_sf"/>
</dbReference>
<feature type="region of interest" description="Disordered" evidence="2">
    <location>
        <begin position="155"/>
        <end position="193"/>
    </location>
</feature>
<feature type="coiled-coil region" evidence="1">
    <location>
        <begin position="256"/>
        <end position="287"/>
    </location>
</feature>
<dbReference type="Proteomes" id="UP001231189">
    <property type="component" value="Unassembled WGS sequence"/>
</dbReference>
<feature type="compositionally biased region" description="Polar residues" evidence="2">
    <location>
        <begin position="15"/>
        <end position="24"/>
    </location>
</feature>
<dbReference type="GO" id="GO:0003676">
    <property type="term" value="F:nucleic acid binding"/>
    <property type="evidence" value="ECO:0007669"/>
    <property type="project" value="InterPro"/>
</dbReference>
<keyword evidence="5" id="KW-1185">Reference proteome</keyword>
<feature type="compositionally biased region" description="Polar residues" evidence="2">
    <location>
        <begin position="158"/>
        <end position="172"/>
    </location>
</feature>
<feature type="compositionally biased region" description="Polar residues" evidence="2">
    <location>
        <begin position="747"/>
        <end position="760"/>
    </location>
</feature>
<feature type="domain" description="RNase H type-1" evidence="3">
    <location>
        <begin position="1221"/>
        <end position="1338"/>
    </location>
</feature>
<feature type="compositionally biased region" description="Basic and acidic residues" evidence="2">
    <location>
        <begin position="174"/>
        <end position="183"/>
    </location>
</feature>
<name>A0AAD8QM15_LOLMU</name>
<feature type="compositionally biased region" description="Basic residues" evidence="2">
    <location>
        <begin position="621"/>
        <end position="631"/>
    </location>
</feature>
<evidence type="ECO:0000256" key="1">
    <source>
        <dbReference type="SAM" id="Coils"/>
    </source>
</evidence>
<feature type="region of interest" description="Disordered" evidence="2">
    <location>
        <begin position="345"/>
        <end position="550"/>
    </location>
</feature>
<feature type="region of interest" description="Disordered" evidence="2">
    <location>
        <begin position="1"/>
        <end position="44"/>
    </location>
</feature>
<sequence>MAPTSSPPREDPSSGVPSNRQRQLAPTVGPVASGGRNREGSAMGSYDDTIAVGRVLYAGNLPIVPPDEYWIPAKTDPIKLSIVPVGGIHIFIGETSDGNPLVNFGSPTSDDSSSMDTEKFDRKVQELGYGEQPEVDSAQPKQVLATVAALEGIGSEELGTQSDPQPSHQGSPMSRERPRKDSSSESLLSPEEMVAQARMDLVAKSDVLNKPITPDADPEALEAARQEMLATAKKFANTAAAMLDERTEAANFVVHFQKKDREVDESLAKVRELEKHWEAKVKFVEEEEARIRREAIPPRKITFATPTVQQPLATPKDNMTKAAEILKKTNEEIDIDYVRTLVASAVRQQSKADTSRKLESNPEHCVSTAQKDAHDNRHRDDESRTGSSERRRKTREHPNPIPVPSKTPPSDPRKGKDPMYPGRNKYRNPSPLPNGYPRPPRRRSPVGNTRPQGHGGIVIRDNVLPSRNRNRERTPEPRRNQNNDREPEPRRSRNEERDPEPRRSRNDQGSQRHGEGSHRSRSQHREGRGESEGGSKKSDRPPRRSSPNLLSDLEKNSIFCWFDLKTAFEKHFRGTYKRPTTASDLQACIQKKGETSRNFLTRWLACRNECENVDHTTAMRRKRTRPWRRSRQGSAAWHEVTAGGSRAPQTYEEYRDMPCLAHLDPATGKSTHTNRNCKWVNDLKNDPEAGYKRARKHRPRGKGGKGKNKDKEDDSSEAMDEDDNSPDPKAGSAVNPTPSRKRAWGLTTPSSEPQQSATKSATRILNATVPAVPQYVRWSEFPCTFDREDHPAIVPRECYALVVSPRIDGYDFSKCLMDGGASLNIMYLETLERMNLTKEQLKHSNTEFHGVVPGKKANSLGSITLPVAFGDVHNFREEKITFEVVPFKSSYHVIFGRPTYHKFHARACYIYNKLKIPGPNGALVEFLRANMDIFAWQPSDMSGVPRELAEHYLNINPGAKPVKQAMRRFGDKKRRTIGMELAKLLEAGATYQRTMQRCLKDQIGRNVHAYVDDIAVMTRKGSDLISDLTETFDNLRRYKMMLNPLKFISRLGEKALPLYKLLKKTDKFVWDDAADAALRGLKEILTSPPILAAPAESEPMLLYLAATNKVISLVIVVERKEEGHEYDVQRPVYYIASRKLRHYFQEHPVTVVSKAPLSTILNNADATGRTAKWGIELSAFDISYKARTAVKSQVLADFVADWTEAPDASLEPEPETWVMHFDGSKQHQGSGAGVTLKSPTGEELQYVLQIHFEATNNMAEYEALLHGLRIAKEIGIKHIICCGDSDLVAQQVAGTWNARNSVMAAYRDEVDEIAKCFLGYEVKYVRRDDNAAADMLSKLGSGRKPIPPGIFLEHLRIPSVKGANPENPEVAVSPAKEVMAIIPAWTQPFLDYLINQKLPEDEVLARQIIRRARSYTIVDGQLYKRSAAGVFLKCVSNQDGIEILREIHAGDCGHHAAPRSLVAKAFRLGFYWLTAKEDADKIVKTCRGGQYYATQPNAPAQELKTIPITWPFAVWGLDMVRIKPRLEEPLRSWSLVTDAVLWSLNYPQQVNRVYPILPGIRIRSVLPSDIIHDSPRVSAYNEETADEARQLSVDLIEEARNLADQRSAIYQQKLRRYHSRRVRNRSFMAGDLVLRLRQVKDHKLQSPWEGPFVVSKVLHNGSYYLVDFRELRDRPANWHRKRKREDPDDIYDETDRPWNIAQLRPFHLAYFSELQTL</sequence>
<dbReference type="Gene3D" id="3.30.70.270">
    <property type="match status" value="1"/>
</dbReference>
<proteinExistence type="predicted"/>
<keyword evidence="1" id="KW-0175">Coiled coil</keyword>
<feature type="compositionally biased region" description="Basic and acidic residues" evidence="2">
    <location>
        <begin position="469"/>
        <end position="542"/>
    </location>
</feature>
<feature type="region of interest" description="Disordered" evidence="2">
    <location>
        <begin position="621"/>
        <end position="649"/>
    </location>
</feature>
<dbReference type="InterPro" id="IPR002156">
    <property type="entry name" value="RNaseH_domain"/>
</dbReference>
<evidence type="ECO:0000313" key="5">
    <source>
        <dbReference type="Proteomes" id="UP001231189"/>
    </source>
</evidence>
<dbReference type="Gene3D" id="3.30.420.10">
    <property type="entry name" value="Ribonuclease H-like superfamily/Ribonuclease H"/>
    <property type="match status" value="1"/>
</dbReference>
<dbReference type="PANTHER" id="PTHR48475">
    <property type="entry name" value="RIBONUCLEASE H"/>
    <property type="match status" value="1"/>
</dbReference>
<feature type="compositionally biased region" description="Basic and acidic residues" evidence="2">
    <location>
        <begin position="371"/>
        <end position="389"/>
    </location>
</feature>
<feature type="compositionally biased region" description="Acidic residues" evidence="2">
    <location>
        <begin position="713"/>
        <end position="725"/>
    </location>
</feature>
<dbReference type="SUPFAM" id="SSF53098">
    <property type="entry name" value="Ribonuclease H-like"/>
    <property type="match status" value="1"/>
</dbReference>
<reference evidence="4" key="1">
    <citation type="submission" date="2023-07" db="EMBL/GenBank/DDBJ databases">
        <title>A chromosome-level genome assembly of Lolium multiflorum.</title>
        <authorList>
            <person name="Chen Y."/>
            <person name="Copetti D."/>
            <person name="Kolliker R."/>
            <person name="Studer B."/>
        </authorList>
    </citation>
    <scope>NUCLEOTIDE SEQUENCE</scope>
    <source>
        <strain evidence="4">02402/16</strain>
        <tissue evidence="4">Leaf</tissue>
    </source>
</reference>
<comment type="caution">
    <text evidence="4">The sequence shown here is derived from an EMBL/GenBank/DDBJ whole genome shotgun (WGS) entry which is preliminary data.</text>
</comment>
<dbReference type="CDD" id="cd09279">
    <property type="entry name" value="RNase_HI_like"/>
    <property type="match status" value="1"/>
</dbReference>
<dbReference type="InterPro" id="IPR021109">
    <property type="entry name" value="Peptidase_aspartic_dom_sf"/>
</dbReference>
<dbReference type="Gene3D" id="1.10.340.70">
    <property type="match status" value="1"/>
</dbReference>
<dbReference type="InterPro" id="IPR012337">
    <property type="entry name" value="RNaseH-like_sf"/>
</dbReference>
<feature type="compositionally biased region" description="Basic residues" evidence="2">
    <location>
        <begin position="692"/>
        <end position="706"/>
    </location>
</feature>
<feature type="region of interest" description="Disordered" evidence="2">
    <location>
        <begin position="666"/>
        <end position="760"/>
    </location>
</feature>
<dbReference type="InterPro" id="IPR036397">
    <property type="entry name" value="RNaseH_sf"/>
</dbReference>
<protein>
    <recommendedName>
        <fullName evidence="3">RNase H type-1 domain-containing protein</fullName>
    </recommendedName>
</protein>
<evidence type="ECO:0000313" key="4">
    <source>
        <dbReference type="EMBL" id="KAK1605355.1"/>
    </source>
</evidence>
<dbReference type="CDD" id="cd00303">
    <property type="entry name" value="retropepsin_like"/>
    <property type="match status" value="1"/>
</dbReference>
<dbReference type="PANTHER" id="PTHR48475:SF1">
    <property type="entry name" value="RNASE H TYPE-1 DOMAIN-CONTAINING PROTEIN"/>
    <property type="match status" value="1"/>
</dbReference>
<dbReference type="EMBL" id="JAUUTY010000007">
    <property type="protein sequence ID" value="KAK1605355.1"/>
    <property type="molecule type" value="Genomic_DNA"/>
</dbReference>
<feature type="compositionally biased region" description="Basic and acidic residues" evidence="2">
    <location>
        <begin position="681"/>
        <end position="691"/>
    </location>
</feature>
<evidence type="ECO:0000256" key="2">
    <source>
        <dbReference type="SAM" id="MobiDB-lite"/>
    </source>
</evidence>
<feature type="compositionally biased region" description="Basic and acidic residues" evidence="2">
    <location>
        <begin position="353"/>
        <end position="362"/>
    </location>
</feature>
<dbReference type="GO" id="GO:0004523">
    <property type="term" value="F:RNA-DNA hybrid ribonuclease activity"/>
    <property type="evidence" value="ECO:0007669"/>
    <property type="project" value="InterPro"/>
</dbReference>
<evidence type="ECO:0000259" key="3">
    <source>
        <dbReference type="Pfam" id="PF13456"/>
    </source>
</evidence>
<organism evidence="4 5">
    <name type="scientific">Lolium multiflorum</name>
    <name type="common">Italian ryegrass</name>
    <name type="synonym">Lolium perenne subsp. multiflorum</name>
    <dbReference type="NCBI Taxonomy" id="4521"/>
    <lineage>
        <taxon>Eukaryota</taxon>
        <taxon>Viridiplantae</taxon>
        <taxon>Streptophyta</taxon>
        <taxon>Embryophyta</taxon>
        <taxon>Tracheophyta</taxon>
        <taxon>Spermatophyta</taxon>
        <taxon>Magnoliopsida</taxon>
        <taxon>Liliopsida</taxon>
        <taxon>Poales</taxon>
        <taxon>Poaceae</taxon>
        <taxon>BOP clade</taxon>
        <taxon>Pooideae</taxon>
        <taxon>Poodae</taxon>
        <taxon>Poeae</taxon>
        <taxon>Poeae Chloroplast Group 2 (Poeae type)</taxon>
        <taxon>Loliodinae</taxon>
        <taxon>Loliinae</taxon>
        <taxon>Lolium</taxon>
    </lineage>
</organism>
<dbReference type="Gene3D" id="2.40.70.10">
    <property type="entry name" value="Acid Proteases"/>
    <property type="match status" value="1"/>
</dbReference>